<comment type="similarity">
    <text evidence="2">Belongs to the protein kinase superfamily. CAMK Ser/Thr protein kinase family. SNF1 subfamily.</text>
</comment>
<dbReference type="InterPro" id="IPR050205">
    <property type="entry name" value="CDPK_Ser/Thr_kinases"/>
</dbReference>
<dbReference type="FunFam" id="1.10.510.10:FF:000571">
    <property type="entry name" value="Maternal embryonic leucine zipper kinase"/>
    <property type="match status" value="1"/>
</dbReference>
<keyword evidence="3 10" id="KW-0723">Serine/threonine-protein kinase</keyword>
<feature type="domain" description="Protein kinase" evidence="11">
    <location>
        <begin position="9"/>
        <end position="267"/>
    </location>
</feature>
<dbReference type="PROSITE" id="PS00108">
    <property type="entry name" value="PROTEIN_KINASE_ST"/>
    <property type="match status" value="1"/>
</dbReference>
<evidence type="ECO:0000256" key="1">
    <source>
        <dbReference type="ARBA" id="ARBA00005354"/>
    </source>
</evidence>
<comment type="function">
    <text evidence="8">CIPK serine-threonine protein kinases interact with CBL proteins. Binding of a CBL protein to the regulatory NAF domain of CIPK protein lead to the activation of the kinase in a calcium-dependent manner.</text>
</comment>
<proteinExistence type="inferred from homology"/>
<dbReference type="InterPro" id="IPR011009">
    <property type="entry name" value="Kinase-like_dom_sf"/>
</dbReference>
<keyword evidence="6 12" id="KW-0418">Kinase</keyword>
<dbReference type="Gene3D" id="1.10.510.10">
    <property type="entry name" value="Transferase(Phosphotransferase) domain 1"/>
    <property type="match status" value="1"/>
</dbReference>
<dbReference type="SUPFAM" id="SSF56112">
    <property type="entry name" value="Protein kinase-like (PK-like)"/>
    <property type="match status" value="1"/>
</dbReference>
<reference evidence="12" key="1">
    <citation type="submission" date="2020-06" db="EMBL/GenBank/DDBJ databases">
        <authorList>
            <person name="Li T."/>
            <person name="Hu X."/>
            <person name="Zhang T."/>
            <person name="Song X."/>
            <person name="Zhang H."/>
            <person name="Dai N."/>
            <person name="Sheng W."/>
            <person name="Hou X."/>
            <person name="Wei L."/>
        </authorList>
    </citation>
    <scope>NUCLEOTIDE SEQUENCE</scope>
    <source>
        <strain evidence="12">G02</strain>
        <tissue evidence="12">Leaf</tissue>
    </source>
</reference>
<dbReference type="PANTHER" id="PTHR24349">
    <property type="entry name" value="SERINE/THREONINE-PROTEIN KINASE"/>
    <property type="match status" value="1"/>
</dbReference>
<evidence type="ECO:0000259" key="11">
    <source>
        <dbReference type="PROSITE" id="PS50011"/>
    </source>
</evidence>
<comment type="caution">
    <text evidence="12">The sequence shown here is derived from an EMBL/GenBank/DDBJ whole genome shotgun (WGS) entry which is preliminary data.</text>
</comment>
<evidence type="ECO:0000256" key="5">
    <source>
        <dbReference type="ARBA" id="ARBA00022741"/>
    </source>
</evidence>
<dbReference type="SMART" id="SM00220">
    <property type="entry name" value="S_TKc"/>
    <property type="match status" value="1"/>
</dbReference>
<dbReference type="GO" id="GO:0004674">
    <property type="term" value="F:protein serine/threonine kinase activity"/>
    <property type="evidence" value="ECO:0007669"/>
    <property type="project" value="UniProtKB-KW"/>
</dbReference>
<dbReference type="InterPro" id="IPR000719">
    <property type="entry name" value="Prot_kinase_dom"/>
</dbReference>
<evidence type="ECO:0000256" key="8">
    <source>
        <dbReference type="ARBA" id="ARBA00058225"/>
    </source>
</evidence>
<dbReference type="PROSITE" id="PS50011">
    <property type="entry name" value="PROTEIN_KINASE_DOM"/>
    <property type="match status" value="1"/>
</dbReference>
<keyword evidence="5 9" id="KW-0547">Nucleotide-binding</keyword>
<keyword evidence="7 9" id="KW-0067">ATP-binding</keyword>
<evidence type="ECO:0000256" key="3">
    <source>
        <dbReference type="ARBA" id="ARBA00022527"/>
    </source>
</evidence>
<reference evidence="12" key="2">
    <citation type="journal article" date="2024" name="Plant">
        <title>Genomic evolution and insights into agronomic trait innovations of Sesamum species.</title>
        <authorList>
            <person name="Miao H."/>
            <person name="Wang L."/>
            <person name="Qu L."/>
            <person name="Liu H."/>
            <person name="Sun Y."/>
            <person name="Le M."/>
            <person name="Wang Q."/>
            <person name="Wei S."/>
            <person name="Zheng Y."/>
            <person name="Lin W."/>
            <person name="Duan Y."/>
            <person name="Cao H."/>
            <person name="Xiong S."/>
            <person name="Wang X."/>
            <person name="Wei L."/>
            <person name="Li C."/>
            <person name="Ma Q."/>
            <person name="Ju M."/>
            <person name="Zhao R."/>
            <person name="Li G."/>
            <person name="Mu C."/>
            <person name="Tian Q."/>
            <person name="Mei H."/>
            <person name="Zhang T."/>
            <person name="Gao T."/>
            <person name="Zhang H."/>
        </authorList>
    </citation>
    <scope>NUCLEOTIDE SEQUENCE</scope>
    <source>
        <strain evidence="12">G02</strain>
    </source>
</reference>
<sequence length="369" mass="41481">MSGALEREYRVGEEVGRGRYGVVSRCYSAATGECFAVKSIDKRLIQYDAVDSQCLHNEAKLMQLVSGHPNVVAVFDVYEDDQFLHVVLEYCGSGDLFERITARPVFSESEARRVMVPLMEAIAHCHHLGVAHRDIKPDNILFDSYNELKLADFGSAECFGNGRLMSGIVGTPYYVAPEVVTGMDYNEKVDVWSAGVILYIMLAGIPPFYGETAGEIFESVLRANLRFPRSVFSSVSSEAKDLLRRMLCKDAWRRFSADQKAELNIAVQQWQVPSRLWKCQYDNLPFSPVFLLFCFGEMKILGIEVLRDKLDEIPSGPISRAYKFIVSMLRRLAPRERCNTGITIHTVILVSLLGLVSCSTSVTTWTSLR</sequence>
<evidence type="ECO:0000313" key="12">
    <source>
        <dbReference type="EMBL" id="KAL0366934.1"/>
    </source>
</evidence>
<organism evidence="12">
    <name type="scientific">Sesamum radiatum</name>
    <name type="common">Black benniseed</name>
    <dbReference type="NCBI Taxonomy" id="300843"/>
    <lineage>
        <taxon>Eukaryota</taxon>
        <taxon>Viridiplantae</taxon>
        <taxon>Streptophyta</taxon>
        <taxon>Embryophyta</taxon>
        <taxon>Tracheophyta</taxon>
        <taxon>Spermatophyta</taxon>
        <taxon>Magnoliopsida</taxon>
        <taxon>eudicotyledons</taxon>
        <taxon>Gunneridae</taxon>
        <taxon>Pentapetalae</taxon>
        <taxon>asterids</taxon>
        <taxon>lamiids</taxon>
        <taxon>Lamiales</taxon>
        <taxon>Pedaliaceae</taxon>
        <taxon>Sesamum</taxon>
    </lineage>
</organism>
<dbReference type="AlphaFoldDB" id="A0AAW2QGK3"/>
<dbReference type="PROSITE" id="PS00107">
    <property type="entry name" value="PROTEIN_KINASE_ATP"/>
    <property type="match status" value="1"/>
</dbReference>
<evidence type="ECO:0000256" key="2">
    <source>
        <dbReference type="ARBA" id="ARBA00006234"/>
    </source>
</evidence>
<feature type="binding site" evidence="9">
    <location>
        <position position="38"/>
    </location>
    <ligand>
        <name>ATP</name>
        <dbReference type="ChEBI" id="CHEBI:30616"/>
    </ligand>
</feature>
<dbReference type="Pfam" id="PF00069">
    <property type="entry name" value="Pkinase"/>
    <property type="match status" value="1"/>
</dbReference>
<evidence type="ECO:0000256" key="10">
    <source>
        <dbReference type="RuleBase" id="RU000304"/>
    </source>
</evidence>
<dbReference type="GO" id="GO:0005524">
    <property type="term" value="F:ATP binding"/>
    <property type="evidence" value="ECO:0007669"/>
    <property type="project" value="UniProtKB-UniRule"/>
</dbReference>
<keyword evidence="4" id="KW-0808">Transferase</keyword>
<evidence type="ECO:0000256" key="9">
    <source>
        <dbReference type="PROSITE-ProRule" id="PRU10141"/>
    </source>
</evidence>
<evidence type="ECO:0000256" key="4">
    <source>
        <dbReference type="ARBA" id="ARBA00022679"/>
    </source>
</evidence>
<dbReference type="Gene3D" id="3.30.200.20">
    <property type="entry name" value="Phosphorylase Kinase, domain 1"/>
    <property type="match status" value="1"/>
</dbReference>
<dbReference type="InterPro" id="IPR017441">
    <property type="entry name" value="Protein_kinase_ATP_BS"/>
</dbReference>
<protein>
    <submittedName>
        <fullName evidence="12">Phosphoenolpyruvate carboxylase kinase</fullName>
    </submittedName>
</protein>
<accession>A0AAW2QGK3</accession>
<evidence type="ECO:0000256" key="7">
    <source>
        <dbReference type="ARBA" id="ARBA00022840"/>
    </source>
</evidence>
<evidence type="ECO:0000256" key="6">
    <source>
        <dbReference type="ARBA" id="ARBA00022777"/>
    </source>
</evidence>
<gene>
    <name evidence="12" type="ORF">Sradi_3583500</name>
</gene>
<dbReference type="EMBL" id="JACGWJ010000015">
    <property type="protein sequence ID" value="KAL0366934.1"/>
    <property type="molecule type" value="Genomic_DNA"/>
</dbReference>
<dbReference type="InterPro" id="IPR008271">
    <property type="entry name" value="Ser/Thr_kinase_AS"/>
</dbReference>
<dbReference type="CDD" id="cd05117">
    <property type="entry name" value="STKc_CAMK"/>
    <property type="match status" value="1"/>
</dbReference>
<comment type="similarity">
    <text evidence="1">Belongs to the protein kinase superfamily. CAMK Ser/Thr protein kinase family. CaMK subfamily.</text>
</comment>
<name>A0AAW2QGK3_SESRA</name>